<dbReference type="RefSeq" id="WP_136625348.1">
    <property type="nucleotide sequence ID" value="NZ_BIFS01000002.1"/>
</dbReference>
<dbReference type="SUPFAM" id="SSF52540">
    <property type="entry name" value="P-loop containing nucleoside triphosphate hydrolases"/>
    <property type="match status" value="1"/>
</dbReference>
<dbReference type="SMART" id="SM00382">
    <property type="entry name" value="AAA"/>
    <property type="match status" value="1"/>
</dbReference>
<dbReference type="InterPro" id="IPR041664">
    <property type="entry name" value="AAA_16"/>
</dbReference>
<dbReference type="PANTHER" id="PTHR47691">
    <property type="entry name" value="REGULATOR-RELATED"/>
    <property type="match status" value="1"/>
</dbReference>
<name>A0A402AXA5_9CHLR</name>
<dbReference type="InterPro" id="IPR027417">
    <property type="entry name" value="P-loop_NTPase"/>
</dbReference>
<gene>
    <name evidence="2" type="ORF">KDK_75150</name>
</gene>
<dbReference type="PANTHER" id="PTHR47691:SF3">
    <property type="entry name" value="HTH-TYPE TRANSCRIPTIONAL REGULATOR RV0890C-RELATED"/>
    <property type="match status" value="1"/>
</dbReference>
<dbReference type="Proteomes" id="UP000287188">
    <property type="component" value="Unassembled WGS sequence"/>
</dbReference>
<dbReference type="OrthoDB" id="581105at2"/>
<dbReference type="InterPro" id="IPR003593">
    <property type="entry name" value="AAA+_ATPase"/>
</dbReference>
<organism evidence="2 3">
    <name type="scientific">Dictyobacter kobayashii</name>
    <dbReference type="NCBI Taxonomy" id="2014872"/>
    <lineage>
        <taxon>Bacteria</taxon>
        <taxon>Bacillati</taxon>
        <taxon>Chloroflexota</taxon>
        <taxon>Ktedonobacteria</taxon>
        <taxon>Ktedonobacterales</taxon>
        <taxon>Dictyobacteraceae</taxon>
        <taxon>Dictyobacter</taxon>
    </lineage>
</organism>
<proteinExistence type="predicted"/>
<dbReference type="Pfam" id="PF13191">
    <property type="entry name" value="AAA_16"/>
    <property type="match status" value="1"/>
</dbReference>
<dbReference type="Gene3D" id="3.40.50.300">
    <property type="entry name" value="P-loop containing nucleotide triphosphate hydrolases"/>
    <property type="match status" value="1"/>
</dbReference>
<accession>A0A402AXA5</accession>
<reference evidence="3" key="1">
    <citation type="submission" date="2018-12" db="EMBL/GenBank/DDBJ databases">
        <title>Tengunoibacter tsumagoiensis gen. nov., sp. nov., Dictyobacter kobayashii sp. nov., D. alpinus sp. nov., and D. joshuensis sp. nov. and description of Dictyobacteraceae fam. nov. within the order Ktedonobacterales isolated from Tengu-no-mugimeshi.</title>
        <authorList>
            <person name="Wang C.M."/>
            <person name="Zheng Y."/>
            <person name="Sakai Y."/>
            <person name="Toyoda A."/>
            <person name="Minakuchi Y."/>
            <person name="Abe K."/>
            <person name="Yokota A."/>
            <person name="Yabe S."/>
        </authorList>
    </citation>
    <scope>NUCLEOTIDE SEQUENCE [LARGE SCALE GENOMIC DNA]</scope>
    <source>
        <strain evidence="3">Uno11</strain>
    </source>
</reference>
<sequence>MKTPMDAIQFGKWMSERRRKRGWSSQRALVEMVRQDPSLKEARISEDFVARLEAGRLAYPFRGRVRQQLFALAWLLCTTPREVQAYLQAASLRELSTEETELVQRLYDHVSVQSTNSIELLPARPQRLLGREPLVQELLSQLCTLKHGVCSLTGMPGVGKSALASEVVHRLASGGHQHSFHHGIITLSCKGRRGTQGLLSLLHEIIDILSPSQESRVQGQSDASMIFLLDRVETHLASVIDQVRMLLMDKNILFLLDDLDAQFPLRSALDALLGSSQHSALHSTMQHRNAARHVVLTTSRHIPSPALINYHHHVQPLLHTDACELFNSLIGSAAGFVYPQQEQAVARIFRALGYLPLAIELVANAVAVRGIPVDLLAPNLAFDPFHPLLDSTGELFELFEQAFSNIGHEQHEHFALLTLLGPQAFSLEDAAALFWRERWEEENTTASRVSLPPPGRRITTALEPSRTFTRDKNPLQERVRLDKELDNTYVPFQTLTSTALELGYLVNDSLLECVASERQEQQDSKQQYILHPILYAYARSCAQQLPQAYLDAVWSNFQAYVAHTSRQRLLY</sequence>
<protein>
    <recommendedName>
        <fullName evidence="1">AAA+ ATPase domain-containing protein</fullName>
    </recommendedName>
</protein>
<feature type="domain" description="AAA+ ATPase" evidence="1">
    <location>
        <begin position="146"/>
        <end position="324"/>
    </location>
</feature>
<keyword evidence="3" id="KW-1185">Reference proteome</keyword>
<evidence type="ECO:0000259" key="1">
    <source>
        <dbReference type="SMART" id="SM00382"/>
    </source>
</evidence>
<dbReference type="AlphaFoldDB" id="A0A402AXA5"/>
<evidence type="ECO:0000313" key="2">
    <source>
        <dbReference type="EMBL" id="GCE23715.1"/>
    </source>
</evidence>
<comment type="caution">
    <text evidence="2">The sequence shown here is derived from an EMBL/GenBank/DDBJ whole genome shotgun (WGS) entry which is preliminary data.</text>
</comment>
<evidence type="ECO:0000313" key="3">
    <source>
        <dbReference type="Proteomes" id="UP000287188"/>
    </source>
</evidence>
<dbReference type="EMBL" id="BIFS01000002">
    <property type="protein sequence ID" value="GCE23715.1"/>
    <property type="molecule type" value="Genomic_DNA"/>
</dbReference>